<dbReference type="InterPro" id="IPR043429">
    <property type="entry name" value="ArtM/GltK/GlnP/TcyL/YhdX-like"/>
</dbReference>
<dbReference type="EMBL" id="CP014525">
    <property type="protein sequence ID" value="AMW34522.1"/>
    <property type="molecule type" value="Genomic_DNA"/>
</dbReference>
<dbReference type="GO" id="GO:0006865">
    <property type="term" value="P:amino acid transport"/>
    <property type="evidence" value="ECO:0007669"/>
    <property type="project" value="TreeGrafter"/>
</dbReference>
<accession>A0A143DCR9</accession>
<evidence type="ECO:0000256" key="1">
    <source>
        <dbReference type="ARBA" id="ARBA00004429"/>
    </source>
</evidence>
<reference evidence="11 12" key="1">
    <citation type="submission" date="2016-02" db="EMBL/GenBank/DDBJ databases">
        <title>Complete Genome of H5569, the type strain of the newly described species Haematospirillium jordaniae.</title>
        <authorList>
            <person name="Nicholson A.C."/>
            <person name="Humrighouse B.W."/>
            <person name="Loparov V."/>
            <person name="McQuiston J.R."/>
        </authorList>
    </citation>
    <scope>NUCLEOTIDE SEQUENCE [LARGE SCALE GENOMIC DNA]</scope>
    <source>
        <strain evidence="11 12">H5569</strain>
    </source>
</reference>
<dbReference type="PROSITE" id="PS50928">
    <property type="entry name" value="ABC_TM1"/>
    <property type="match status" value="1"/>
</dbReference>
<organism evidence="11 12">
    <name type="scientific">Haematospirillum jordaniae</name>
    <dbReference type="NCBI Taxonomy" id="1549855"/>
    <lineage>
        <taxon>Bacteria</taxon>
        <taxon>Pseudomonadati</taxon>
        <taxon>Pseudomonadota</taxon>
        <taxon>Alphaproteobacteria</taxon>
        <taxon>Rhodospirillales</taxon>
        <taxon>Novispirillaceae</taxon>
        <taxon>Haematospirillum</taxon>
    </lineage>
</organism>
<comment type="subcellular location">
    <subcellularLocation>
        <location evidence="1">Cell inner membrane</location>
        <topology evidence="1">Multi-pass membrane protein</topology>
    </subcellularLocation>
    <subcellularLocation>
        <location evidence="9">Cell membrane</location>
        <topology evidence="9">Multi-pass membrane protein</topology>
    </subcellularLocation>
</comment>
<evidence type="ECO:0000256" key="7">
    <source>
        <dbReference type="ARBA" id="ARBA00022989"/>
    </source>
</evidence>
<dbReference type="Proteomes" id="UP000076066">
    <property type="component" value="Chromosome"/>
</dbReference>
<gene>
    <name evidence="11" type="ORF">AY555_04250</name>
</gene>
<dbReference type="OrthoDB" id="9814550at2"/>
<evidence type="ECO:0000256" key="8">
    <source>
        <dbReference type="ARBA" id="ARBA00023136"/>
    </source>
</evidence>
<evidence type="ECO:0000313" key="11">
    <source>
        <dbReference type="EMBL" id="AMW34522.1"/>
    </source>
</evidence>
<dbReference type="Pfam" id="PF00528">
    <property type="entry name" value="BPD_transp_1"/>
    <property type="match status" value="1"/>
</dbReference>
<keyword evidence="3 9" id="KW-0813">Transport</keyword>
<evidence type="ECO:0000256" key="9">
    <source>
        <dbReference type="RuleBase" id="RU363032"/>
    </source>
</evidence>
<keyword evidence="5" id="KW-0997">Cell inner membrane</keyword>
<dbReference type="InterPro" id="IPR000515">
    <property type="entry name" value="MetI-like"/>
</dbReference>
<evidence type="ECO:0000313" key="12">
    <source>
        <dbReference type="Proteomes" id="UP000076066"/>
    </source>
</evidence>
<dbReference type="GO" id="GO:0022857">
    <property type="term" value="F:transmembrane transporter activity"/>
    <property type="evidence" value="ECO:0007669"/>
    <property type="project" value="InterPro"/>
</dbReference>
<dbReference type="Gene3D" id="1.10.3720.10">
    <property type="entry name" value="MetI-like"/>
    <property type="match status" value="1"/>
</dbReference>
<evidence type="ECO:0000256" key="2">
    <source>
        <dbReference type="ARBA" id="ARBA00010072"/>
    </source>
</evidence>
<name>A0A143DCR9_9PROT</name>
<dbReference type="InterPro" id="IPR010065">
    <property type="entry name" value="AA_ABC_transptr_permease_3TM"/>
</dbReference>
<keyword evidence="4" id="KW-1003">Cell membrane</keyword>
<feature type="transmembrane region" description="Helical" evidence="9">
    <location>
        <begin position="163"/>
        <end position="190"/>
    </location>
</feature>
<protein>
    <submittedName>
        <fullName evidence="11">ABC transporter permease</fullName>
    </submittedName>
</protein>
<evidence type="ECO:0000259" key="10">
    <source>
        <dbReference type="PROSITE" id="PS50928"/>
    </source>
</evidence>
<dbReference type="GeneID" id="53316362"/>
<feature type="transmembrane region" description="Helical" evidence="9">
    <location>
        <begin position="55"/>
        <end position="76"/>
    </location>
</feature>
<keyword evidence="12" id="KW-1185">Reference proteome</keyword>
<feature type="transmembrane region" description="Helical" evidence="9">
    <location>
        <begin position="196"/>
        <end position="217"/>
    </location>
</feature>
<comment type="similarity">
    <text evidence="2">Belongs to the binding-protein-dependent transport system permease family. HisMQ subfamily.</text>
</comment>
<dbReference type="GO" id="GO:0043190">
    <property type="term" value="C:ATP-binding cassette (ABC) transporter complex"/>
    <property type="evidence" value="ECO:0007669"/>
    <property type="project" value="InterPro"/>
</dbReference>
<dbReference type="KEGG" id="hjo:AY555_04250"/>
<evidence type="ECO:0000256" key="5">
    <source>
        <dbReference type="ARBA" id="ARBA00022519"/>
    </source>
</evidence>
<feature type="transmembrane region" description="Helical" evidence="9">
    <location>
        <begin position="20"/>
        <end position="43"/>
    </location>
</feature>
<dbReference type="RefSeq" id="WP_066133877.1">
    <property type="nucleotide sequence ID" value="NZ_CP014525.1"/>
</dbReference>
<dbReference type="NCBIfam" id="TIGR01726">
    <property type="entry name" value="HEQRo_perm_3TM"/>
    <property type="match status" value="1"/>
</dbReference>
<dbReference type="InterPro" id="IPR035906">
    <property type="entry name" value="MetI-like_sf"/>
</dbReference>
<dbReference type="PANTHER" id="PTHR30614:SF10">
    <property type="entry name" value="ARGININE ABC TRANSPORTER PERMEASE PROTEIN ARTM"/>
    <property type="match status" value="1"/>
</dbReference>
<dbReference type="STRING" id="1549855.AY555_04250"/>
<dbReference type="CDD" id="cd06261">
    <property type="entry name" value="TM_PBP2"/>
    <property type="match status" value="1"/>
</dbReference>
<keyword evidence="8 9" id="KW-0472">Membrane</keyword>
<dbReference type="PANTHER" id="PTHR30614">
    <property type="entry name" value="MEMBRANE COMPONENT OF AMINO ACID ABC TRANSPORTER"/>
    <property type="match status" value="1"/>
</dbReference>
<evidence type="ECO:0000256" key="4">
    <source>
        <dbReference type="ARBA" id="ARBA00022475"/>
    </source>
</evidence>
<keyword evidence="7 9" id="KW-1133">Transmembrane helix</keyword>
<evidence type="ECO:0000256" key="6">
    <source>
        <dbReference type="ARBA" id="ARBA00022692"/>
    </source>
</evidence>
<dbReference type="SUPFAM" id="SSF161098">
    <property type="entry name" value="MetI-like"/>
    <property type="match status" value="1"/>
</dbReference>
<proteinExistence type="inferred from homology"/>
<feature type="domain" description="ABC transmembrane type-1" evidence="10">
    <location>
        <begin position="19"/>
        <end position="217"/>
    </location>
</feature>
<sequence length="241" mass="26533">MDFSLDLMISSLPHLLDGAVLTAELVTLSVIIGFFIAVPVGVLRSIGGPWWIQALPWSYIFFFRGTPLLIQIFLIYYGLSQFEAVRDSLLWSLLRDSYWCALIAFTLNTAAYSAEILRGSIVAVPAGEVEAAHAVGMTRRQVIWRIVLPRACRMCLPAYGNEIIFLIKGSALASAITLAELTGSANIIIARTYKPLEVLLAAGLIYLVMIYGLTLALKMVERYLSITPPRLPIRAEDTGPV</sequence>
<evidence type="ECO:0000256" key="3">
    <source>
        <dbReference type="ARBA" id="ARBA00022448"/>
    </source>
</evidence>
<dbReference type="AlphaFoldDB" id="A0A143DCR9"/>
<keyword evidence="6 9" id="KW-0812">Transmembrane</keyword>